<reference evidence="3 4" key="1">
    <citation type="journal article" date="2010" name="Nat. Biotechnol.">
        <title>Genome sequence of the model mushroom Schizophyllum commune.</title>
        <authorList>
            <person name="Ohm R.A."/>
            <person name="de Jong J.F."/>
            <person name="Lugones L.G."/>
            <person name="Aerts A."/>
            <person name="Kothe E."/>
            <person name="Stajich J.E."/>
            <person name="de Vries R.P."/>
            <person name="Record E."/>
            <person name="Levasseur A."/>
            <person name="Baker S.E."/>
            <person name="Bartholomew K.A."/>
            <person name="Coutinho P.M."/>
            <person name="Erdmann S."/>
            <person name="Fowler T.J."/>
            <person name="Gathman A.C."/>
            <person name="Lombard V."/>
            <person name="Henrissat B."/>
            <person name="Knabe N."/>
            <person name="Kuees U."/>
            <person name="Lilly W.W."/>
            <person name="Lindquist E."/>
            <person name="Lucas S."/>
            <person name="Magnuson J.K."/>
            <person name="Piumi F."/>
            <person name="Raudaskoski M."/>
            <person name="Salamov A."/>
            <person name="Schmutz J."/>
            <person name="Schwarze F.W.M.R."/>
            <person name="vanKuyk P.A."/>
            <person name="Horton J.S."/>
            <person name="Grigoriev I.V."/>
            <person name="Woesten H.A.B."/>
        </authorList>
    </citation>
    <scope>NUCLEOTIDE SEQUENCE [LARGE SCALE GENOMIC DNA]</scope>
    <source>
        <strain evidence="4">H4-8 / FGSC 9210</strain>
    </source>
</reference>
<evidence type="ECO:0000313" key="4">
    <source>
        <dbReference type="Proteomes" id="UP000007431"/>
    </source>
</evidence>
<dbReference type="Proteomes" id="UP000007431">
    <property type="component" value="Unassembled WGS sequence"/>
</dbReference>
<keyword evidence="2" id="KW-1133">Transmembrane helix</keyword>
<dbReference type="VEuPathDB" id="FungiDB:SCHCODRAFT_02632607"/>
<keyword evidence="2" id="KW-0812">Transmembrane</keyword>
<gene>
    <name evidence="3" type="ORF">SCHCODRAFT_68839</name>
</gene>
<evidence type="ECO:0000256" key="1">
    <source>
        <dbReference type="SAM" id="MobiDB-lite"/>
    </source>
</evidence>
<proteinExistence type="predicted"/>
<dbReference type="OrthoDB" id="2564984at2759"/>
<protein>
    <recommendedName>
        <fullName evidence="5">Brain protein I3</fullName>
    </recommendedName>
</protein>
<feature type="transmembrane region" description="Helical" evidence="2">
    <location>
        <begin position="101"/>
        <end position="122"/>
    </location>
</feature>
<dbReference type="RefSeq" id="XP_003030433.1">
    <property type="nucleotide sequence ID" value="XM_003030387.1"/>
</dbReference>
<dbReference type="KEGG" id="scm:SCHCO_02632607"/>
<dbReference type="GeneID" id="9591438"/>
<evidence type="ECO:0008006" key="5">
    <source>
        <dbReference type="Google" id="ProtNLM"/>
    </source>
</evidence>
<dbReference type="InParanoid" id="D8Q8S9"/>
<feature type="region of interest" description="Disordered" evidence="1">
    <location>
        <begin position="1"/>
        <end position="62"/>
    </location>
</feature>
<dbReference type="EMBL" id="GL377308">
    <property type="protein sequence ID" value="EFI95530.1"/>
    <property type="molecule type" value="Genomic_DNA"/>
</dbReference>
<dbReference type="AlphaFoldDB" id="D8Q8S9"/>
<organism evidence="4">
    <name type="scientific">Schizophyllum commune (strain H4-8 / FGSC 9210)</name>
    <name type="common">Split gill fungus</name>
    <dbReference type="NCBI Taxonomy" id="578458"/>
    <lineage>
        <taxon>Eukaryota</taxon>
        <taxon>Fungi</taxon>
        <taxon>Dikarya</taxon>
        <taxon>Basidiomycota</taxon>
        <taxon>Agaricomycotina</taxon>
        <taxon>Agaricomycetes</taxon>
        <taxon>Agaricomycetidae</taxon>
        <taxon>Agaricales</taxon>
        <taxon>Schizophyllaceae</taxon>
        <taxon>Schizophyllum</taxon>
    </lineage>
</organism>
<accession>D8Q8S9</accession>
<evidence type="ECO:0000256" key="2">
    <source>
        <dbReference type="SAM" id="Phobius"/>
    </source>
</evidence>
<dbReference type="eggNOG" id="ENOG502SRXJ">
    <property type="taxonomic scope" value="Eukaryota"/>
</dbReference>
<dbReference type="HOGENOM" id="CLU_121057_0_0_1"/>
<dbReference type="OMA" id="CGAVIND"/>
<evidence type="ECO:0000313" key="3">
    <source>
        <dbReference type="EMBL" id="EFI95530.1"/>
    </source>
</evidence>
<name>D8Q8S9_SCHCM</name>
<sequence length="141" mass="15232">MAQTPDMKTVDSPPPYEYASEEAPKNPPPVDVKHPEGPQASSSVPFMTAGPSHIPHAGPSQPQVYYYMDPQTGNQIASLLPPDHPEMICLREGQHITRTSFGVLGIIAAVLWFPLGVGLCLVDRRTTCTRCGTVLHNGVCN</sequence>
<keyword evidence="2" id="KW-0472">Membrane</keyword>
<keyword evidence="4" id="KW-1185">Reference proteome</keyword>